<dbReference type="InterPro" id="IPR050312">
    <property type="entry name" value="IolE/XylAMocC-like"/>
</dbReference>
<dbReference type="Proteomes" id="UP001238163">
    <property type="component" value="Unassembled WGS sequence"/>
</dbReference>
<evidence type="ECO:0000313" key="3">
    <source>
        <dbReference type="Proteomes" id="UP001238163"/>
    </source>
</evidence>
<proteinExistence type="predicted"/>
<protein>
    <submittedName>
        <fullName evidence="2">Sugar phosphate isomerase/epimerase</fullName>
    </submittedName>
</protein>
<dbReference type="AlphaFoldDB" id="A0AAE3VHT8"/>
<reference evidence="2" key="1">
    <citation type="submission" date="2023-07" db="EMBL/GenBank/DDBJ databases">
        <title>Genomic Encyclopedia of Type Strains, Phase IV (KMG-IV): sequencing the most valuable type-strain genomes for metagenomic binning, comparative biology and taxonomic classification.</title>
        <authorList>
            <person name="Goeker M."/>
        </authorList>
    </citation>
    <scope>NUCLEOTIDE SEQUENCE</scope>
    <source>
        <strain evidence="2">DSM 24202</strain>
    </source>
</reference>
<organism evidence="2 3">
    <name type="scientific">Oligosphaera ethanolica</name>
    <dbReference type="NCBI Taxonomy" id="760260"/>
    <lineage>
        <taxon>Bacteria</taxon>
        <taxon>Pseudomonadati</taxon>
        <taxon>Lentisphaerota</taxon>
        <taxon>Oligosphaeria</taxon>
        <taxon>Oligosphaerales</taxon>
        <taxon>Oligosphaeraceae</taxon>
        <taxon>Oligosphaera</taxon>
    </lineage>
</organism>
<evidence type="ECO:0000313" key="2">
    <source>
        <dbReference type="EMBL" id="MDQ0290777.1"/>
    </source>
</evidence>
<dbReference type="GO" id="GO:0016853">
    <property type="term" value="F:isomerase activity"/>
    <property type="evidence" value="ECO:0007669"/>
    <property type="project" value="UniProtKB-KW"/>
</dbReference>
<keyword evidence="3" id="KW-1185">Reference proteome</keyword>
<dbReference type="Gene3D" id="3.20.20.150">
    <property type="entry name" value="Divalent-metal-dependent TIM barrel enzymes"/>
    <property type="match status" value="1"/>
</dbReference>
<name>A0AAE3VHT8_9BACT</name>
<dbReference type="PANTHER" id="PTHR12110:SF41">
    <property type="entry name" value="INOSOSE DEHYDRATASE"/>
    <property type="match status" value="1"/>
</dbReference>
<feature type="domain" description="Xylose isomerase-like TIM barrel" evidence="1">
    <location>
        <begin position="26"/>
        <end position="230"/>
    </location>
</feature>
<dbReference type="InterPro" id="IPR013022">
    <property type="entry name" value="Xyl_isomerase-like_TIM-brl"/>
</dbReference>
<dbReference type="EMBL" id="JAUSVL010000001">
    <property type="protein sequence ID" value="MDQ0290777.1"/>
    <property type="molecule type" value="Genomic_DNA"/>
</dbReference>
<accession>A0AAE3VHT8</accession>
<sequence length="253" mass="28846">MERIAAQMYTLRDYCKTPADIAASCAKVKKMGYDGVQLSGMGPIDPQEMKKILDGEGLECCATHISADAMEKETERVIAEHQLWNCKYTAIGGFFPKENWGRKLWEDFAVRYNAIAKKFAGSGIRIGYHNHSHEFAMADDIRPMDYLINALDPSVWIEIDTHWVARGASDPAGYIERVAHRIPCVHFKDLIVTAQREYKMMEIGDGNLNWPRIIQACKYAGVQWYIVERDAGDMEAFASLERSYYNMREVMGL</sequence>
<evidence type="ECO:0000259" key="1">
    <source>
        <dbReference type="Pfam" id="PF01261"/>
    </source>
</evidence>
<comment type="caution">
    <text evidence="2">The sequence shown here is derived from an EMBL/GenBank/DDBJ whole genome shotgun (WGS) entry which is preliminary data.</text>
</comment>
<dbReference type="Pfam" id="PF01261">
    <property type="entry name" value="AP_endonuc_2"/>
    <property type="match status" value="1"/>
</dbReference>
<gene>
    <name evidence="2" type="ORF">J3R75_002884</name>
</gene>
<dbReference type="PANTHER" id="PTHR12110">
    <property type="entry name" value="HYDROXYPYRUVATE ISOMERASE"/>
    <property type="match status" value="1"/>
</dbReference>
<dbReference type="RefSeq" id="WP_307262652.1">
    <property type="nucleotide sequence ID" value="NZ_JAUSVL010000001.1"/>
</dbReference>
<keyword evidence="2" id="KW-0413">Isomerase</keyword>
<dbReference type="InterPro" id="IPR036237">
    <property type="entry name" value="Xyl_isomerase-like_sf"/>
</dbReference>
<dbReference type="SUPFAM" id="SSF51658">
    <property type="entry name" value="Xylose isomerase-like"/>
    <property type="match status" value="1"/>
</dbReference>